<keyword evidence="3" id="KW-1185">Reference proteome</keyword>
<keyword evidence="1" id="KW-0812">Transmembrane</keyword>
<feature type="transmembrane region" description="Helical" evidence="1">
    <location>
        <begin position="290"/>
        <end position="312"/>
    </location>
</feature>
<dbReference type="AlphaFoldDB" id="A0A368VEC6"/>
<feature type="transmembrane region" description="Helical" evidence="1">
    <location>
        <begin position="244"/>
        <end position="260"/>
    </location>
</feature>
<accession>A0A368VEC6</accession>
<feature type="transmembrane region" description="Helical" evidence="1">
    <location>
        <begin position="120"/>
        <end position="144"/>
    </location>
</feature>
<evidence type="ECO:0008006" key="4">
    <source>
        <dbReference type="Google" id="ProtNLM"/>
    </source>
</evidence>
<comment type="caution">
    <text evidence="2">The sequence shown here is derived from an EMBL/GenBank/DDBJ whole genome shotgun (WGS) entry which is preliminary data.</text>
</comment>
<reference evidence="2 3" key="1">
    <citation type="submission" date="2018-07" db="EMBL/GenBank/DDBJ databases">
        <title>Freshwater and sediment microbial communities from various areas in North America, analyzing microbe dynamics in response to fracking.</title>
        <authorList>
            <person name="Lamendella R."/>
        </authorList>
    </citation>
    <scope>NUCLEOTIDE SEQUENCE [LARGE SCALE GENOMIC DNA]</scope>
    <source>
        <strain evidence="2 3">160A</strain>
    </source>
</reference>
<dbReference type="RefSeq" id="WP_114436152.1">
    <property type="nucleotide sequence ID" value="NZ_QPIZ01000001.1"/>
</dbReference>
<evidence type="ECO:0000256" key="1">
    <source>
        <dbReference type="SAM" id="Phobius"/>
    </source>
</evidence>
<evidence type="ECO:0000313" key="2">
    <source>
        <dbReference type="EMBL" id="RCW39412.1"/>
    </source>
</evidence>
<sequence>MIFGKINIRQILVMLSAVALIWVGYKLWSFGEWNTFLDYLHTNRHHLPALLSVQFLLMSLNLALETRKWQILVRPVQSIRLKEAFIQVVKGIQLGMMTPARTGDSIGKAIFYPSGGKTKVIVLSLMGSIIQNLVILLATVWALVWTARYDDGPVSLFINAASRSTTLSTILLVLIIGLTFWLIIRKTGFFRKFLDLAKDRLFILKQTRWNTLAHIFLLTAVRYSVFSLQFLILLNFFGLTDIRGGLYAIFIFYGALSFLPSAGAGDLSIRATLAIIILGSTNIAEPGIVMSSLALWFFNLAIPSLIPVFGIFSKRSGFFSPFHSKTNILKTIFYICLLSG</sequence>
<gene>
    <name evidence="2" type="ORF">DFO77_101182</name>
</gene>
<feature type="transmembrane region" description="Helical" evidence="1">
    <location>
        <begin position="164"/>
        <end position="184"/>
    </location>
</feature>
<protein>
    <recommendedName>
        <fullName evidence="4">Lysylphosphatidylglycerol synthase-like protein</fullName>
    </recommendedName>
</protein>
<organism evidence="2 3">
    <name type="scientific">Marinilabilia salmonicolor</name>
    <dbReference type="NCBI Taxonomy" id="989"/>
    <lineage>
        <taxon>Bacteria</taxon>
        <taxon>Pseudomonadati</taxon>
        <taxon>Bacteroidota</taxon>
        <taxon>Bacteroidia</taxon>
        <taxon>Marinilabiliales</taxon>
        <taxon>Marinilabiliaceae</taxon>
        <taxon>Marinilabilia</taxon>
    </lineage>
</organism>
<feature type="transmembrane region" description="Helical" evidence="1">
    <location>
        <begin position="45"/>
        <end position="64"/>
    </location>
</feature>
<feature type="transmembrane region" description="Helical" evidence="1">
    <location>
        <begin position="215"/>
        <end position="238"/>
    </location>
</feature>
<dbReference type="EMBL" id="QPIZ01000001">
    <property type="protein sequence ID" value="RCW39412.1"/>
    <property type="molecule type" value="Genomic_DNA"/>
</dbReference>
<name>A0A368VEC6_9BACT</name>
<evidence type="ECO:0000313" key="3">
    <source>
        <dbReference type="Proteomes" id="UP000252733"/>
    </source>
</evidence>
<keyword evidence="1" id="KW-1133">Transmembrane helix</keyword>
<dbReference type="Proteomes" id="UP000252733">
    <property type="component" value="Unassembled WGS sequence"/>
</dbReference>
<proteinExistence type="predicted"/>
<keyword evidence="1" id="KW-0472">Membrane</keyword>
<feature type="transmembrane region" description="Helical" evidence="1">
    <location>
        <begin position="7"/>
        <end position="25"/>
    </location>
</feature>